<dbReference type="Gene3D" id="3.30.420.10">
    <property type="entry name" value="Ribonuclease H-like superfamily/Ribonuclease H"/>
    <property type="match status" value="1"/>
</dbReference>
<dbReference type="AlphaFoldDB" id="A0A9Q3HVQ6"/>
<sequence length="262" mass="28927">MTTTTTPGSSHPIKDGQHSPVLPNYNLTCFKTSDIQEDNRDIVMPYLNIETRGRIVGMRQAGLPFQAILDLVGIPLSTVYDMVAKFQIIGTVRTQKKTGRTPIMTDQDQQELDRIITQAFAHCSQKTLPLASRFPTSPRHWTINDWAWVFWKDESAFELGKKVNRVQVWRTPQEPRRQPLIGPPKPHGMGGILCSNASTFGFSQWANDLDQDGSASLPTGPASVHSLDGAGPLDSWSPPPPFDGGQCPHPHRLASLAPDPEA</sequence>
<evidence type="ECO:0000256" key="1">
    <source>
        <dbReference type="SAM" id="MobiDB-lite"/>
    </source>
</evidence>
<feature type="region of interest" description="Disordered" evidence="1">
    <location>
        <begin position="211"/>
        <end position="262"/>
    </location>
</feature>
<dbReference type="InterPro" id="IPR009057">
    <property type="entry name" value="Homeodomain-like_sf"/>
</dbReference>
<reference evidence="2" key="1">
    <citation type="submission" date="2021-03" db="EMBL/GenBank/DDBJ databases">
        <title>Draft genome sequence of rust myrtle Austropuccinia psidii MF-1, a brazilian biotype.</title>
        <authorList>
            <person name="Quecine M.C."/>
            <person name="Pachon D.M.R."/>
            <person name="Bonatelli M.L."/>
            <person name="Correr F.H."/>
            <person name="Franceschini L.M."/>
            <person name="Leite T.F."/>
            <person name="Margarido G.R.A."/>
            <person name="Almeida C.A."/>
            <person name="Ferrarezi J.A."/>
            <person name="Labate C.A."/>
        </authorList>
    </citation>
    <scope>NUCLEOTIDE SEQUENCE</scope>
    <source>
        <strain evidence="2">MF-1</strain>
    </source>
</reference>
<dbReference type="Gene3D" id="1.10.10.10">
    <property type="entry name" value="Winged helix-like DNA-binding domain superfamily/Winged helix DNA-binding domain"/>
    <property type="match status" value="1"/>
</dbReference>
<dbReference type="SUPFAM" id="SSF46689">
    <property type="entry name" value="Homeodomain-like"/>
    <property type="match status" value="1"/>
</dbReference>
<comment type="caution">
    <text evidence="2">The sequence shown here is derived from an EMBL/GenBank/DDBJ whole genome shotgun (WGS) entry which is preliminary data.</text>
</comment>
<dbReference type="EMBL" id="AVOT02025143">
    <property type="protein sequence ID" value="MBW0516265.1"/>
    <property type="molecule type" value="Genomic_DNA"/>
</dbReference>
<evidence type="ECO:0000313" key="2">
    <source>
        <dbReference type="EMBL" id="MBW0516265.1"/>
    </source>
</evidence>
<organism evidence="2 3">
    <name type="scientific">Austropuccinia psidii MF-1</name>
    <dbReference type="NCBI Taxonomy" id="1389203"/>
    <lineage>
        <taxon>Eukaryota</taxon>
        <taxon>Fungi</taxon>
        <taxon>Dikarya</taxon>
        <taxon>Basidiomycota</taxon>
        <taxon>Pucciniomycotina</taxon>
        <taxon>Pucciniomycetes</taxon>
        <taxon>Pucciniales</taxon>
        <taxon>Sphaerophragmiaceae</taxon>
        <taxon>Austropuccinia</taxon>
    </lineage>
</organism>
<accession>A0A9Q3HVQ6</accession>
<name>A0A9Q3HVQ6_9BASI</name>
<dbReference type="InterPro" id="IPR036397">
    <property type="entry name" value="RNaseH_sf"/>
</dbReference>
<dbReference type="Proteomes" id="UP000765509">
    <property type="component" value="Unassembled WGS sequence"/>
</dbReference>
<dbReference type="InterPro" id="IPR036388">
    <property type="entry name" value="WH-like_DNA-bd_sf"/>
</dbReference>
<proteinExistence type="predicted"/>
<gene>
    <name evidence="2" type="ORF">O181_055980</name>
</gene>
<keyword evidence="3" id="KW-1185">Reference proteome</keyword>
<evidence type="ECO:0000313" key="3">
    <source>
        <dbReference type="Proteomes" id="UP000765509"/>
    </source>
</evidence>
<protein>
    <recommendedName>
        <fullName evidence="4">Paired domain-containing protein</fullName>
    </recommendedName>
</protein>
<evidence type="ECO:0008006" key="4">
    <source>
        <dbReference type="Google" id="ProtNLM"/>
    </source>
</evidence>
<dbReference type="GO" id="GO:0003676">
    <property type="term" value="F:nucleic acid binding"/>
    <property type="evidence" value="ECO:0007669"/>
    <property type="project" value="InterPro"/>
</dbReference>